<dbReference type="AlphaFoldDB" id="A0A858RN16"/>
<feature type="region of interest" description="Disordered" evidence="1">
    <location>
        <begin position="1"/>
        <end position="29"/>
    </location>
</feature>
<dbReference type="EMBL" id="CP051774">
    <property type="protein sequence ID" value="QJE98105.1"/>
    <property type="molecule type" value="Genomic_DNA"/>
</dbReference>
<feature type="compositionally biased region" description="Low complexity" evidence="1">
    <location>
        <begin position="362"/>
        <end position="376"/>
    </location>
</feature>
<dbReference type="Proteomes" id="UP000501812">
    <property type="component" value="Chromosome"/>
</dbReference>
<name>A0A858RN16_9BACT</name>
<accession>A0A858RN16</accession>
<feature type="compositionally biased region" description="Basic and acidic residues" evidence="1">
    <location>
        <begin position="1"/>
        <end position="10"/>
    </location>
</feature>
<protein>
    <submittedName>
        <fullName evidence="2">Uncharacterized protein</fullName>
    </submittedName>
</protein>
<sequence>MSRTDREDATAKALDLLPPGDEARSDPRLMRDPELLDEARLTREAAADVWLAVSPLRAAPSDVLHAVMARIDAKPPAAAKVRRFTPWLAASGWAAAVAVAVGLWPRGEQSAQKTVAAGKDYSAAGESAKVQVQGSPNDLVTIPEREDRRMRGELMQLRSRLERLNDEAFKTSPRVMALSSPGGIERTPEEARDRVSAILMGALRSALEAESGAPGDPAALVIERGWLPDSVAAPAEGEVIRHRHFPEESWEELGLLRSDDGAYYDPQKQVVWTKDEEGRGFIGQLAAAGTDLSIFKQPGEAPALATNQIRTEPEGFIIEDPLRKSFDVVIDSLPRPSDGTTQVVRWESGDGNINEVPLNTAVASSKSNSSQGQTSGYSGPPRTVAGTSQSANSATLQASASLDVLPVGISNTIVFSIPNSGGVTSFQLIEKPVVPNGKPFKVIVKGGKN</sequence>
<proteinExistence type="predicted"/>
<reference evidence="2 3" key="1">
    <citation type="submission" date="2020-04" db="EMBL/GenBank/DDBJ databases">
        <title>Luteolibacter sp. G-1-1-1 isolated from soil.</title>
        <authorList>
            <person name="Dahal R.H."/>
        </authorList>
    </citation>
    <scope>NUCLEOTIDE SEQUENCE [LARGE SCALE GENOMIC DNA]</scope>
    <source>
        <strain evidence="2 3">G-1-1-1</strain>
    </source>
</reference>
<evidence type="ECO:0000256" key="1">
    <source>
        <dbReference type="SAM" id="MobiDB-lite"/>
    </source>
</evidence>
<feature type="region of interest" description="Disordered" evidence="1">
    <location>
        <begin position="362"/>
        <end position="390"/>
    </location>
</feature>
<keyword evidence="3" id="KW-1185">Reference proteome</keyword>
<gene>
    <name evidence="2" type="ORF">HHL09_20720</name>
</gene>
<evidence type="ECO:0000313" key="2">
    <source>
        <dbReference type="EMBL" id="QJE98105.1"/>
    </source>
</evidence>
<evidence type="ECO:0000313" key="3">
    <source>
        <dbReference type="Proteomes" id="UP000501812"/>
    </source>
</evidence>
<dbReference type="RefSeq" id="WP_169456564.1">
    <property type="nucleotide sequence ID" value="NZ_CP051774.1"/>
</dbReference>
<organism evidence="2 3">
    <name type="scientific">Luteolibacter luteus</name>
    <dbReference type="NCBI Taxonomy" id="2728835"/>
    <lineage>
        <taxon>Bacteria</taxon>
        <taxon>Pseudomonadati</taxon>
        <taxon>Verrucomicrobiota</taxon>
        <taxon>Verrucomicrobiia</taxon>
        <taxon>Verrucomicrobiales</taxon>
        <taxon>Verrucomicrobiaceae</taxon>
        <taxon>Luteolibacter</taxon>
    </lineage>
</organism>
<dbReference type="KEGG" id="luo:HHL09_20720"/>